<protein>
    <submittedName>
        <fullName evidence="2">Phytoene dehydrogenase</fullName>
    </submittedName>
</protein>
<dbReference type="InterPro" id="IPR050464">
    <property type="entry name" value="Zeta_carotene_desat/Oxidored"/>
</dbReference>
<dbReference type="PANTHER" id="PTHR42923:SF47">
    <property type="entry name" value="BLR3003 PROTEIN"/>
    <property type="match status" value="1"/>
</dbReference>
<reference evidence="2 3" key="1">
    <citation type="submission" date="2017-07" db="EMBL/GenBank/DDBJ databases">
        <title>Whole genome sequence of Azospirillum brasilense 2A1, a potential biofertilizer strain.</title>
        <authorList>
            <person name="Fontana C.A."/>
            <person name="Toffoli L.M."/>
            <person name="Salazar S.M."/>
            <person name="Puglisi E."/>
            <person name="Pedraza R."/>
            <person name="Bassi D."/>
            <person name="Cocconcelli P.S."/>
        </authorList>
    </citation>
    <scope>NUCLEOTIDE SEQUENCE [LARGE SCALE GENOMIC DNA]</scope>
    <source>
        <strain evidence="2 3">2A1</strain>
        <plasmid evidence="2">unnamed</plasmid>
    </source>
</reference>
<dbReference type="Gene3D" id="3.50.50.60">
    <property type="entry name" value="FAD/NAD(P)-binding domain"/>
    <property type="match status" value="2"/>
</dbReference>
<dbReference type="PANTHER" id="PTHR42923">
    <property type="entry name" value="PROTOPORPHYRINOGEN OXIDASE"/>
    <property type="match status" value="1"/>
</dbReference>
<evidence type="ECO:0000259" key="1">
    <source>
        <dbReference type="Pfam" id="PF01593"/>
    </source>
</evidence>
<dbReference type="Gene3D" id="3.30.9.10">
    <property type="entry name" value="D-Amino Acid Oxidase, subunit A, domain 2"/>
    <property type="match status" value="1"/>
</dbReference>
<comment type="caution">
    <text evidence="2">The sequence shown here is derived from an EMBL/GenBank/DDBJ whole genome shotgun (WGS) entry which is preliminary data.</text>
</comment>
<organism evidence="2 3">
    <name type="scientific">Azospirillum brasilense</name>
    <dbReference type="NCBI Taxonomy" id="192"/>
    <lineage>
        <taxon>Bacteria</taxon>
        <taxon>Pseudomonadati</taxon>
        <taxon>Pseudomonadota</taxon>
        <taxon>Alphaproteobacteria</taxon>
        <taxon>Rhodospirillales</taxon>
        <taxon>Azospirillaceae</taxon>
        <taxon>Azospirillum</taxon>
    </lineage>
</organism>
<name>A0A235HHT4_AZOBR</name>
<gene>
    <name evidence="2" type="ORF">CHT98_06330</name>
</gene>
<dbReference type="InterPro" id="IPR017830">
    <property type="entry name" value="SQase_HpnE"/>
</dbReference>
<dbReference type="RefSeq" id="WP_094302610.1">
    <property type="nucleotide sequence ID" value="NZ_NOWT01000004.1"/>
</dbReference>
<evidence type="ECO:0000313" key="3">
    <source>
        <dbReference type="Proteomes" id="UP000215367"/>
    </source>
</evidence>
<dbReference type="InterPro" id="IPR002937">
    <property type="entry name" value="Amino_oxidase"/>
</dbReference>
<dbReference type="InterPro" id="IPR036188">
    <property type="entry name" value="FAD/NAD-bd_sf"/>
</dbReference>
<accession>A0A235HHT4</accession>
<dbReference type="Proteomes" id="UP000215367">
    <property type="component" value="Unassembled WGS sequence"/>
</dbReference>
<dbReference type="SUPFAM" id="SSF51905">
    <property type="entry name" value="FAD/NAD(P)-binding domain"/>
    <property type="match status" value="1"/>
</dbReference>
<dbReference type="EMBL" id="NOWT01000004">
    <property type="protein sequence ID" value="OYD85246.1"/>
    <property type="molecule type" value="Genomic_DNA"/>
</dbReference>
<feature type="domain" description="Amine oxidase" evidence="1">
    <location>
        <begin position="11"/>
        <end position="411"/>
    </location>
</feature>
<dbReference type="NCBIfam" id="TIGR03467">
    <property type="entry name" value="HpnE"/>
    <property type="match status" value="1"/>
</dbReference>
<geneLocation type="plasmid" evidence="2">
    <name>unnamed</name>
</geneLocation>
<keyword evidence="2" id="KW-0614">Plasmid</keyword>
<dbReference type="GO" id="GO:0016491">
    <property type="term" value="F:oxidoreductase activity"/>
    <property type="evidence" value="ECO:0007669"/>
    <property type="project" value="InterPro"/>
</dbReference>
<dbReference type="Pfam" id="PF01593">
    <property type="entry name" value="Amino_oxidase"/>
    <property type="match status" value="1"/>
</dbReference>
<sequence>MGTVHIVGAGLAGLSAAVRLTEAGRRVILHESAPQAGGRCRSFYDSTLDRVVDNGSHLALSGNRSLLGYLERVGADGALTELRPAAFPFRDLNSGERWCLRLGGLWLFDKARRVPGSRPADYLAALRTLTARPDAAVADALPPGGPLYERLWRPLAVSVMNGAPERVSARLFGAVLRETLLRGEAACRPLFAEKGLSAALVDPAVAWLTRHGADLRTGTRVDGLEREGDGVAALSVDGERIPLGSEDAVILAVPAWIAGRLLPDALPAPAAGRAIVNAHFRLPNPTELPGGLPFLGLVGGTADWLFRRGDVLSVTVSDADALAGQPAETVAATLWSDVARALGTPDAALPPHRIVKERRATPDQSPVHAANRPGARTALKNLVLAGDWTNMGLPATLEGAVRSGEFAAQAALDTRTTTFSRLGLFPAFTLPRRGPI</sequence>
<dbReference type="AlphaFoldDB" id="A0A235HHT4"/>
<evidence type="ECO:0000313" key="2">
    <source>
        <dbReference type="EMBL" id="OYD85246.1"/>
    </source>
</evidence>
<proteinExistence type="predicted"/>